<evidence type="ECO:0000313" key="2">
    <source>
        <dbReference type="Proteomes" id="UP000321157"/>
    </source>
</evidence>
<proteinExistence type="predicted"/>
<dbReference type="RefSeq" id="WP_146812018.1">
    <property type="nucleotide sequence ID" value="NZ_BJXX01000183.1"/>
</dbReference>
<reference evidence="1 2" key="1">
    <citation type="submission" date="2019-07" db="EMBL/GenBank/DDBJ databases">
        <title>Whole genome shotgun sequence of Aneurinibacillus danicus NBRC 102444.</title>
        <authorList>
            <person name="Hosoyama A."/>
            <person name="Uohara A."/>
            <person name="Ohji S."/>
            <person name="Ichikawa N."/>
        </authorList>
    </citation>
    <scope>NUCLEOTIDE SEQUENCE [LARGE SCALE GENOMIC DNA]</scope>
    <source>
        <strain evidence="1 2">NBRC 102444</strain>
    </source>
</reference>
<dbReference type="EMBL" id="BJXX01000183">
    <property type="protein sequence ID" value="GEN36380.1"/>
    <property type="molecule type" value="Genomic_DNA"/>
</dbReference>
<dbReference type="AlphaFoldDB" id="A0A511VBU4"/>
<comment type="caution">
    <text evidence="1">The sequence shown here is derived from an EMBL/GenBank/DDBJ whole genome shotgun (WGS) entry which is preliminary data.</text>
</comment>
<protein>
    <submittedName>
        <fullName evidence="1">Uncharacterized protein</fullName>
    </submittedName>
</protein>
<accession>A0A511VBU4</accession>
<name>A0A511VBU4_9BACL</name>
<gene>
    <name evidence="1" type="ORF">ADA01nite_38400</name>
</gene>
<evidence type="ECO:0000313" key="1">
    <source>
        <dbReference type="EMBL" id="GEN36380.1"/>
    </source>
</evidence>
<organism evidence="1 2">
    <name type="scientific">Aneurinibacillus danicus</name>
    <dbReference type="NCBI Taxonomy" id="267746"/>
    <lineage>
        <taxon>Bacteria</taxon>
        <taxon>Bacillati</taxon>
        <taxon>Bacillota</taxon>
        <taxon>Bacilli</taxon>
        <taxon>Bacillales</taxon>
        <taxon>Paenibacillaceae</taxon>
        <taxon>Aneurinibacillus group</taxon>
        <taxon>Aneurinibacillus</taxon>
    </lineage>
</organism>
<dbReference type="Proteomes" id="UP000321157">
    <property type="component" value="Unassembled WGS sequence"/>
</dbReference>
<dbReference type="OrthoDB" id="2650307at2"/>
<keyword evidence="2" id="KW-1185">Reference proteome</keyword>
<sequence>MAEWSSSVEWGSQTASYAPDYGNTSFYKQWISSTSSYSISPKARFNFNSSAITAIHNYYNNNSYYYGFDIAVGDYETTLDAYDTFYTTLPNPKCEIEDDPYPSGNGYYDETEVVSLSPTQMKANTDYRFESYFWLTAGDSNASFGFSSSENKRSLTGEYNVVYNSPHLTRSYPF</sequence>